<dbReference type="GO" id="GO:0006508">
    <property type="term" value="P:proteolysis"/>
    <property type="evidence" value="ECO:0007669"/>
    <property type="project" value="UniProtKB-KW"/>
</dbReference>
<dbReference type="InterPro" id="IPR041219">
    <property type="entry name" value="Phage_lysozyme2"/>
</dbReference>
<dbReference type="InterPro" id="IPR038765">
    <property type="entry name" value="Papain-like_cys_pep_sf"/>
</dbReference>
<dbReference type="Pfam" id="PF00877">
    <property type="entry name" value="NLPC_P60"/>
    <property type="match status" value="1"/>
</dbReference>
<accession>A0A437M6F6</accession>
<keyword evidence="5" id="KW-0378">Hydrolase</keyword>
<dbReference type="OrthoDB" id="7537686at2"/>
<keyword evidence="6" id="KW-0788">Thiol protease</keyword>
<keyword evidence="3" id="KW-0732">Signal</keyword>
<dbReference type="InterPro" id="IPR000064">
    <property type="entry name" value="NLP_P60_dom"/>
</dbReference>
<dbReference type="SUPFAM" id="SSF54001">
    <property type="entry name" value="Cysteine proteinases"/>
    <property type="match status" value="1"/>
</dbReference>
<dbReference type="Pfam" id="PF18013">
    <property type="entry name" value="Phage_lysozyme2"/>
    <property type="match status" value="1"/>
</dbReference>
<dbReference type="InterPro" id="IPR018392">
    <property type="entry name" value="LysM"/>
</dbReference>
<dbReference type="EMBL" id="SACN01000001">
    <property type="protein sequence ID" value="RVT93300.1"/>
    <property type="molecule type" value="Genomic_DNA"/>
</dbReference>
<dbReference type="AlphaFoldDB" id="A0A437M6F6"/>
<evidence type="ECO:0000256" key="1">
    <source>
        <dbReference type="ARBA" id="ARBA00007074"/>
    </source>
</evidence>
<dbReference type="PROSITE" id="PS51935">
    <property type="entry name" value="NLPC_P60"/>
    <property type="match status" value="1"/>
</dbReference>
<dbReference type="CDD" id="cd00118">
    <property type="entry name" value="LysM"/>
    <property type="match status" value="1"/>
</dbReference>
<evidence type="ECO:0000256" key="3">
    <source>
        <dbReference type="ARBA" id="ARBA00022729"/>
    </source>
</evidence>
<evidence type="ECO:0000256" key="6">
    <source>
        <dbReference type="ARBA" id="ARBA00022807"/>
    </source>
</evidence>
<feature type="domain" description="NlpC/P60" evidence="9">
    <location>
        <begin position="98"/>
        <end position="232"/>
    </location>
</feature>
<evidence type="ECO:0000256" key="7">
    <source>
        <dbReference type="SAM" id="MobiDB-lite"/>
    </source>
</evidence>
<dbReference type="PROSITE" id="PS51782">
    <property type="entry name" value="LYSM"/>
    <property type="match status" value="1"/>
</dbReference>
<dbReference type="Gene3D" id="3.90.1720.10">
    <property type="entry name" value="endopeptidase domain like (from Nostoc punctiforme)"/>
    <property type="match status" value="1"/>
</dbReference>
<dbReference type="InterPro" id="IPR014248">
    <property type="entry name" value="Spore_coat_assembly_SafA"/>
</dbReference>
<feature type="domain" description="LysM" evidence="8">
    <location>
        <begin position="22"/>
        <end position="67"/>
    </location>
</feature>
<feature type="region of interest" description="Disordered" evidence="7">
    <location>
        <begin position="235"/>
        <end position="257"/>
    </location>
</feature>
<evidence type="ECO:0000313" key="10">
    <source>
        <dbReference type="EMBL" id="RVT93300.1"/>
    </source>
</evidence>
<evidence type="ECO:0000313" key="11">
    <source>
        <dbReference type="Proteomes" id="UP000282971"/>
    </source>
</evidence>
<keyword evidence="4" id="KW-0677">Repeat</keyword>
<dbReference type="SUPFAM" id="SSF54106">
    <property type="entry name" value="LysM domain"/>
    <property type="match status" value="1"/>
</dbReference>
<dbReference type="Gene3D" id="3.10.350.10">
    <property type="entry name" value="LysM domain"/>
    <property type="match status" value="1"/>
</dbReference>
<organism evidence="10 11">
    <name type="scientific">Sphingomonas crocodyli</name>
    <dbReference type="NCBI Taxonomy" id="1979270"/>
    <lineage>
        <taxon>Bacteria</taxon>
        <taxon>Pseudomonadati</taxon>
        <taxon>Pseudomonadota</taxon>
        <taxon>Alphaproteobacteria</taxon>
        <taxon>Sphingomonadales</taxon>
        <taxon>Sphingomonadaceae</taxon>
        <taxon>Sphingomonas</taxon>
    </lineage>
</organism>
<dbReference type="SMART" id="SM00257">
    <property type="entry name" value="LysM"/>
    <property type="match status" value="1"/>
</dbReference>
<reference evidence="10 11" key="1">
    <citation type="submission" date="2019-01" db="EMBL/GenBank/DDBJ databases">
        <authorList>
            <person name="Chen W.-M."/>
        </authorList>
    </citation>
    <scope>NUCLEOTIDE SEQUENCE [LARGE SCALE GENOMIC DNA]</scope>
    <source>
        <strain evidence="10 11">CCP-7</strain>
    </source>
</reference>
<proteinExistence type="inferred from homology"/>
<gene>
    <name evidence="10" type="primary">safA</name>
    <name evidence="10" type="ORF">EOD43_05285</name>
</gene>
<evidence type="ECO:0000259" key="8">
    <source>
        <dbReference type="PROSITE" id="PS51782"/>
    </source>
</evidence>
<keyword evidence="2" id="KW-0645">Protease</keyword>
<evidence type="ECO:0000256" key="5">
    <source>
        <dbReference type="ARBA" id="ARBA00022801"/>
    </source>
</evidence>
<dbReference type="InterPro" id="IPR036779">
    <property type="entry name" value="LysM_dom_sf"/>
</dbReference>
<protein>
    <submittedName>
        <fullName evidence="10">SafA/ExsA family spore coat assembly protein</fullName>
    </submittedName>
</protein>
<dbReference type="RefSeq" id="WP_127741766.1">
    <property type="nucleotide sequence ID" value="NZ_SACN01000001.1"/>
</dbReference>
<comment type="similarity">
    <text evidence="1">Belongs to the peptidase C40 family.</text>
</comment>
<evidence type="ECO:0000256" key="4">
    <source>
        <dbReference type="ARBA" id="ARBA00022737"/>
    </source>
</evidence>
<dbReference type="GO" id="GO:0008234">
    <property type="term" value="F:cysteine-type peptidase activity"/>
    <property type="evidence" value="ECO:0007669"/>
    <property type="project" value="UniProtKB-KW"/>
</dbReference>
<dbReference type="Proteomes" id="UP000282971">
    <property type="component" value="Unassembled WGS sequence"/>
</dbReference>
<keyword evidence="11" id="KW-1185">Reference proteome</keyword>
<feature type="region of interest" description="Disordered" evidence="7">
    <location>
        <begin position="70"/>
        <end position="90"/>
    </location>
</feature>
<comment type="caution">
    <text evidence="10">The sequence shown here is derived from an EMBL/GenBank/DDBJ whole genome shotgun (WGS) entry which is preliminary data.</text>
</comment>
<dbReference type="Pfam" id="PF01476">
    <property type="entry name" value="LysM"/>
    <property type="match status" value="1"/>
</dbReference>
<sequence length="394" mass="40341">MTGVSSVSSTQYSAYAGGSTQGDYTVKSGDTLWDIAQAKGISLQSLIQANPQIANPDLIYPGQQINIPAGGGSGGSGGVSGTGGVDGAVPGSGTGNVAEIAEKYLGQNASSLKVNRNDNLPMDANVPSNVCCANFVSAVLTEAGQLPANLHTNSVAQLNSTLRAQGWTAVSPAEAKPGDVVIIQGGGVSHTEIYAGDGKMIGSNNINADGTQQISKNNLSWALSHGGVILRAPASEQTAPSGGTGGTQGVTPTGQGSREDRIDQAMAYFQSQGWSKAQAAGIVANLDAESGMDAGISQIGGGPGYGLAQWEGPRQADFARWAKHDIRGSSFAEQLRFIQHELTTTESAAGNALKNATDARTAAQIVTTRYERPADSQGEAIRRGERAVGIFANH</sequence>
<dbReference type="Gene3D" id="1.10.530.10">
    <property type="match status" value="1"/>
</dbReference>
<name>A0A437M6F6_9SPHN</name>
<dbReference type="NCBIfam" id="TIGR02899">
    <property type="entry name" value="spore_safA"/>
    <property type="match status" value="1"/>
</dbReference>
<evidence type="ECO:0000256" key="2">
    <source>
        <dbReference type="ARBA" id="ARBA00022670"/>
    </source>
</evidence>
<evidence type="ECO:0000259" key="9">
    <source>
        <dbReference type="PROSITE" id="PS51935"/>
    </source>
</evidence>